<dbReference type="Proteomes" id="UP000799324">
    <property type="component" value="Unassembled WGS sequence"/>
</dbReference>
<name>A0A6A6SZG2_9PLEO</name>
<dbReference type="GO" id="GO:0000964">
    <property type="term" value="P:mitochondrial RNA 5'-end processing"/>
    <property type="evidence" value="ECO:0007669"/>
    <property type="project" value="TreeGrafter"/>
</dbReference>
<dbReference type="Pfam" id="PF08634">
    <property type="entry name" value="Pet127"/>
    <property type="match status" value="1"/>
</dbReference>
<dbReference type="OrthoDB" id="10249045at2759"/>
<dbReference type="PANTHER" id="PTHR31014:SF0">
    <property type="entry name" value="MITOCHONDRIAL TRANSLATION SYSTEM COMPONENT PET127-RELATED"/>
    <property type="match status" value="1"/>
</dbReference>
<feature type="compositionally biased region" description="Polar residues" evidence="1">
    <location>
        <begin position="114"/>
        <end position="128"/>
    </location>
</feature>
<feature type="region of interest" description="Disordered" evidence="1">
    <location>
        <begin position="42"/>
        <end position="177"/>
    </location>
</feature>
<feature type="compositionally biased region" description="Basic residues" evidence="1">
    <location>
        <begin position="71"/>
        <end position="80"/>
    </location>
</feature>
<proteinExistence type="predicted"/>
<dbReference type="InterPro" id="IPR013943">
    <property type="entry name" value="Pet127"/>
</dbReference>
<sequence>MLRRSLLQVARHPSVCVFCASRSLRQPHVRLFSAAAARFDSQNSLKDAPDGTKSDWTSNKNKESGHGETRKGRRRARKRERATGRKTNSREIRTPIRKIQGDSTLPGKRIRLIQGNTTRKIEGNSTLPENGDDTHPVKGQDKPPPRKPRRTRQTSPAEVNEAAIEGPSVEEAAPLSPVQSTSLKEALLASAGTSKKKKAALGPLEIHNLNADDLALEPIPHDIPPVPKLSHGLDRVLFNSGVYRLQDPRSRVYNFDPYLEKIMPVTEFDFNALSEYKTSSKDSDLLTMNQRLGTKFTGSTSSMSGVLQHFHFLLSGFRDLNHDMLSRKFPLSNKKFSKITLGPSAIFLRWKGGRYAIDADKSFDSPNLMSWLGHSLEKLLTNSKEDFEKYRRSSPEAAPSEDDSGKCFHYTRLGNFLMRSQLDAQDARLPGTGVFDLKTRAVVSIRMDSDQYETGSGYQIRYDQGQWESYEREVYDMTRATLLKYSLQVRMGRMDGIFVAYHNIERIFGFQYFSLADMDNILHGQTDSCLGDQEFKFSVSLLDDLLQRATEKFPETSLRLHFESIEKDTPYMYVFAVPVTEEEADQIQDSRSEARKEFERNVIGVKKDDPEVQAEWQDIQSRVDEEVEASEGEDEALEAEVKVQNEVQSAVEKDSEQQASQEAKAADPADDVEGVPGQRASAALMGWTLTIRNRVNGAYTNQPKNLEPSDNWSIEYHVQEIGEDTRRKAYDKLLNRRKKLIGEDKEVRDRALKVYRELIREYSISGRQWREQQDRIDAEIGQRVFRPMGPGSEGS</sequence>
<evidence type="ECO:0000313" key="2">
    <source>
        <dbReference type="EMBL" id="KAF2652341.1"/>
    </source>
</evidence>
<dbReference type="PANTHER" id="PTHR31014">
    <property type="entry name" value="MITOCHONDRIAL TRANSLATION SYSTEM COMPONENT PET127-RELATED"/>
    <property type="match status" value="1"/>
</dbReference>
<evidence type="ECO:0000313" key="3">
    <source>
        <dbReference type="Proteomes" id="UP000799324"/>
    </source>
</evidence>
<organism evidence="2 3">
    <name type="scientific">Lophiostoma macrostomum CBS 122681</name>
    <dbReference type="NCBI Taxonomy" id="1314788"/>
    <lineage>
        <taxon>Eukaryota</taxon>
        <taxon>Fungi</taxon>
        <taxon>Dikarya</taxon>
        <taxon>Ascomycota</taxon>
        <taxon>Pezizomycotina</taxon>
        <taxon>Dothideomycetes</taxon>
        <taxon>Pleosporomycetidae</taxon>
        <taxon>Pleosporales</taxon>
        <taxon>Lophiostomataceae</taxon>
        <taxon>Lophiostoma</taxon>
    </lineage>
</organism>
<protein>
    <submittedName>
        <fullName evidence="2">Pet127-domain-containing protein</fullName>
    </submittedName>
</protein>
<dbReference type="AlphaFoldDB" id="A0A6A6SZG2"/>
<feature type="compositionally biased region" description="Basic and acidic residues" evidence="1">
    <location>
        <begin position="132"/>
        <end position="144"/>
    </location>
</feature>
<feature type="compositionally biased region" description="Basic and acidic residues" evidence="1">
    <location>
        <begin position="60"/>
        <end position="70"/>
    </location>
</feature>
<feature type="region of interest" description="Disordered" evidence="1">
    <location>
        <begin position="645"/>
        <end position="677"/>
    </location>
</feature>
<dbReference type="EMBL" id="MU004404">
    <property type="protein sequence ID" value="KAF2652341.1"/>
    <property type="molecule type" value="Genomic_DNA"/>
</dbReference>
<reference evidence="2" key="1">
    <citation type="journal article" date="2020" name="Stud. Mycol.">
        <title>101 Dothideomycetes genomes: a test case for predicting lifestyles and emergence of pathogens.</title>
        <authorList>
            <person name="Haridas S."/>
            <person name="Albert R."/>
            <person name="Binder M."/>
            <person name="Bloem J."/>
            <person name="Labutti K."/>
            <person name="Salamov A."/>
            <person name="Andreopoulos B."/>
            <person name="Baker S."/>
            <person name="Barry K."/>
            <person name="Bills G."/>
            <person name="Bluhm B."/>
            <person name="Cannon C."/>
            <person name="Castanera R."/>
            <person name="Culley D."/>
            <person name="Daum C."/>
            <person name="Ezra D."/>
            <person name="Gonzalez J."/>
            <person name="Henrissat B."/>
            <person name="Kuo A."/>
            <person name="Liang C."/>
            <person name="Lipzen A."/>
            <person name="Lutzoni F."/>
            <person name="Magnuson J."/>
            <person name="Mondo S."/>
            <person name="Nolan M."/>
            <person name="Ohm R."/>
            <person name="Pangilinan J."/>
            <person name="Park H.-J."/>
            <person name="Ramirez L."/>
            <person name="Alfaro M."/>
            <person name="Sun H."/>
            <person name="Tritt A."/>
            <person name="Yoshinaga Y."/>
            <person name="Zwiers L.-H."/>
            <person name="Turgeon B."/>
            <person name="Goodwin S."/>
            <person name="Spatafora J."/>
            <person name="Crous P."/>
            <person name="Grigoriev I."/>
        </authorList>
    </citation>
    <scope>NUCLEOTIDE SEQUENCE</scope>
    <source>
        <strain evidence="2">CBS 122681</strain>
    </source>
</reference>
<accession>A0A6A6SZG2</accession>
<gene>
    <name evidence="2" type="ORF">K491DRAFT_635769</name>
</gene>
<evidence type="ECO:0000256" key="1">
    <source>
        <dbReference type="SAM" id="MobiDB-lite"/>
    </source>
</evidence>
<keyword evidence="3" id="KW-1185">Reference proteome</keyword>
<dbReference type="GO" id="GO:0005740">
    <property type="term" value="C:mitochondrial envelope"/>
    <property type="evidence" value="ECO:0007669"/>
    <property type="project" value="TreeGrafter"/>
</dbReference>